<evidence type="ECO:0000313" key="2">
    <source>
        <dbReference type="Proteomes" id="UP000726777"/>
    </source>
</evidence>
<dbReference type="Pfam" id="PF11140">
    <property type="entry name" value="DUF2913"/>
    <property type="match status" value="1"/>
</dbReference>
<proteinExistence type="predicted"/>
<reference evidence="1" key="1">
    <citation type="submission" date="2020-09" db="EMBL/GenBank/DDBJ databases">
        <title>Genome sequence of Vibrio parahaemolyticus isolates.</title>
        <authorList>
            <person name="Hammerl J.A."/>
            <person name="Strauch E."/>
        </authorList>
    </citation>
    <scope>NUCLEOTIDE SEQUENCE</scope>
    <source>
        <strain evidence="1">17-VB00146</strain>
    </source>
</reference>
<protein>
    <submittedName>
        <fullName evidence="1">DUF2913 family protein</fullName>
    </submittedName>
</protein>
<comment type="caution">
    <text evidence="1">The sequence shown here is derived from an EMBL/GenBank/DDBJ whole genome shotgun (WGS) entry which is preliminary data.</text>
</comment>
<dbReference type="InterPro" id="IPR021316">
    <property type="entry name" value="DUF2913"/>
</dbReference>
<accession>A0A9Q3UDT0</accession>
<dbReference type="RefSeq" id="WP_182020517.1">
    <property type="nucleotide sequence ID" value="NZ_CAJDZF010000002.1"/>
</dbReference>
<dbReference type="EMBL" id="JACVHL010000006">
    <property type="protein sequence ID" value="MCC3804970.1"/>
    <property type="molecule type" value="Genomic_DNA"/>
</dbReference>
<organism evidence="1 2">
    <name type="scientific">Vibrio parahaemolyticus</name>
    <dbReference type="NCBI Taxonomy" id="670"/>
    <lineage>
        <taxon>Bacteria</taxon>
        <taxon>Pseudomonadati</taxon>
        <taxon>Pseudomonadota</taxon>
        <taxon>Gammaproteobacteria</taxon>
        <taxon>Vibrionales</taxon>
        <taxon>Vibrionaceae</taxon>
        <taxon>Vibrio</taxon>
    </lineage>
</organism>
<name>A0A9Q3UDT0_VIBPH</name>
<sequence length="192" mass="22874">MSSYKYERLLSTTVDNALLHLFISVAYSERHVTREARNQILLRWFKPRLKQNKYRLIKKEIKSIILAGKEHHSLLEERLCDLRELSQHYQTKLNDMHKLHYLLEHLREEHGIKADLSDDITQYQPNTIYISKQHLEQCFSNDKKQLKPLLFILSKVDINSFTKFVGDFGFHKLELNEEMINDMAAVRVYSIT</sequence>
<gene>
    <name evidence="1" type="ORF">IB292_07940</name>
</gene>
<dbReference type="Proteomes" id="UP000726777">
    <property type="component" value="Unassembled WGS sequence"/>
</dbReference>
<evidence type="ECO:0000313" key="1">
    <source>
        <dbReference type="EMBL" id="MCC3804970.1"/>
    </source>
</evidence>
<dbReference type="AlphaFoldDB" id="A0A9Q3UDT0"/>